<dbReference type="Proteomes" id="UP001063228">
    <property type="component" value="Chromosome"/>
</dbReference>
<proteinExistence type="predicted"/>
<evidence type="ECO:0000313" key="2">
    <source>
        <dbReference type="Proteomes" id="UP001063228"/>
    </source>
</evidence>
<keyword evidence="2" id="KW-1185">Reference proteome</keyword>
<reference evidence="1" key="1">
    <citation type="submission" date="2021-08" db="EMBL/GenBank/DDBJ databases">
        <title>Complete genome sequence of Pseudomonas phytophila.</title>
        <authorList>
            <person name="Weir B.S."/>
            <person name="Templeton M.D."/>
            <person name="Arshed S."/>
            <person name="Andersen M.T."/>
            <person name="Jayaraman J."/>
        </authorList>
    </citation>
    <scope>NUCLEOTIDE SEQUENCE</scope>
    <source>
        <strain evidence="1">ICMP 23753</strain>
    </source>
</reference>
<accession>A0ABY6F961</accession>
<gene>
    <name evidence="1" type="ORF">K3169_18810</name>
</gene>
<organism evidence="1 2">
    <name type="scientific">Pseudomonas phytophila</name>
    <dbReference type="NCBI Taxonomy" id="2867264"/>
    <lineage>
        <taxon>Bacteria</taxon>
        <taxon>Pseudomonadati</taxon>
        <taxon>Pseudomonadota</taxon>
        <taxon>Gammaproteobacteria</taxon>
        <taxon>Pseudomonadales</taxon>
        <taxon>Pseudomonadaceae</taxon>
        <taxon>Pseudomonas</taxon>
    </lineage>
</organism>
<protein>
    <submittedName>
        <fullName evidence="1">Uncharacterized protein</fullName>
    </submittedName>
</protein>
<dbReference type="RefSeq" id="WP_263267430.1">
    <property type="nucleotide sequence ID" value="NZ_CP081201.1"/>
</dbReference>
<sequence length="100" mass="11255">MPHIWAMQACKLCTRNNRDLGCLQRARDASEVQFRRCSAYGERKTVRILTASRYAVNTTKPPVMSRASAFYLACGHFKQTFVLALPGGVDILRSIKDVGY</sequence>
<dbReference type="EMBL" id="CP081201">
    <property type="protein sequence ID" value="UXZ94415.1"/>
    <property type="molecule type" value="Genomic_DNA"/>
</dbReference>
<evidence type="ECO:0000313" key="1">
    <source>
        <dbReference type="EMBL" id="UXZ94415.1"/>
    </source>
</evidence>
<name>A0ABY6F961_9PSED</name>